<protein>
    <submittedName>
        <fullName evidence="2">Uncharacterized protein</fullName>
    </submittedName>
</protein>
<evidence type="ECO:0000313" key="2">
    <source>
        <dbReference type="EMBL" id="GIG21273.1"/>
    </source>
</evidence>
<reference evidence="2" key="1">
    <citation type="submission" date="2021-01" db="EMBL/GenBank/DDBJ databases">
        <title>Whole genome shotgun sequence of Cellulomonas chitinilytica NBRC 110799.</title>
        <authorList>
            <person name="Komaki H."/>
            <person name="Tamura T."/>
        </authorList>
    </citation>
    <scope>NUCLEOTIDE SEQUENCE</scope>
    <source>
        <strain evidence="2">NBRC 110799</strain>
    </source>
</reference>
<evidence type="ECO:0000256" key="1">
    <source>
        <dbReference type="SAM" id="MobiDB-lite"/>
    </source>
</evidence>
<keyword evidence="3" id="KW-1185">Reference proteome</keyword>
<comment type="caution">
    <text evidence="2">The sequence shown here is derived from an EMBL/GenBank/DDBJ whole genome shotgun (WGS) entry which is preliminary data.</text>
</comment>
<sequence length="123" mass="13306">MSHISWQTTVPHHPTEDTCLASVSGERLVSTFLTDSRRAAPPRAVGLPGGAPRSARKLAARTPPVQPTTHDESGPEPSPEPLLPTADLHRPDRPAPHRPPIVRPSPARIKGAYGVAPRWLRHP</sequence>
<name>A0A919P0X4_9CELL</name>
<feature type="region of interest" description="Disordered" evidence="1">
    <location>
        <begin position="33"/>
        <end position="123"/>
    </location>
</feature>
<dbReference type="Proteomes" id="UP000632740">
    <property type="component" value="Unassembled WGS sequence"/>
</dbReference>
<evidence type="ECO:0000313" key="3">
    <source>
        <dbReference type="Proteomes" id="UP000632740"/>
    </source>
</evidence>
<accession>A0A919P0X4</accession>
<organism evidence="2 3">
    <name type="scientific">Cellulomonas chitinilytica</name>
    <dbReference type="NCBI Taxonomy" id="398759"/>
    <lineage>
        <taxon>Bacteria</taxon>
        <taxon>Bacillati</taxon>
        <taxon>Actinomycetota</taxon>
        <taxon>Actinomycetes</taxon>
        <taxon>Micrococcales</taxon>
        <taxon>Cellulomonadaceae</taxon>
        <taxon>Cellulomonas</taxon>
    </lineage>
</organism>
<gene>
    <name evidence="2" type="ORF">Cch01nite_19970</name>
</gene>
<proteinExistence type="predicted"/>
<dbReference type="EMBL" id="BONK01000006">
    <property type="protein sequence ID" value="GIG21273.1"/>
    <property type="molecule type" value="Genomic_DNA"/>
</dbReference>
<dbReference type="AlphaFoldDB" id="A0A919P0X4"/>